<feature type="compositionally biased region" description="Polar residues" evidence="1">
    <location>
        <begin position="23"/>
        <end position="34"/>
    </location>
</feature>
<feature type="compositionally biased region" description="Basic residues" evidence="1">
    <location>
        <begin position="435"/>
        <end position="454"/>
    </location>
</feature>
<organism evidence="2 3">
    <name type="scientific">Mesorhabditis spiculigera</name>
    <dbReference type="NCBI Taxonomy" id="96644"/>
    <lineage>
        <taxon>Eukaryota</taxon>
        <taxon>Metazoa</taxon>
        <taxon>Ecdysozoa</taxon>
        <taxon>Nematoda</taxon>
        <taxon>Chromadorea</taxon>
        <taxon>Rhabditida</taxon>
        <taxon>Rhabditina</taxon>
        <taxon>Rhabditomorpha</taxon>
        <taxon>Rhabditoidea</taxon>
        <taxon>Rhabditidae</taxon>
        <taxon>Mesorhabditinae</taxon>
        <taxon>Mesorhabditis</taxon>
    </lineage>
</organism>
<dbReference type="PANTHER" id="PTHR43111">
    <property type="entry name" value="ALDEHYDE DEHYDROGENASE B-RELATED"/>
    <property type="match status" value="1"/>
</dbReference>
<feature type="region of interest" description="Disordered" evidence="1">
    <location>
        <begin position="1"/>
        <end position="40"/>
    </location>
</feature>
<sequence length="762" mass="83840">MSPCSARPRQHDGRAGRTRPSTRIRQLCRSSSRPPQRRETCARLERPLASKLIFGTVNSLIEGTNPERASPSPTLPCGRRRHFRRTSQGLIPAVLPNLTTRRYRAIVITDRTYAGRWYAAPDAGTPLPSAVDAIGGGQISATGVDLAEMVTYARETLALTLMAGKAEFYALSTATGATTRDSGVDIDGGFGTLLSYASKARATRSDSTVFLDGNVESLGKGGTPRATHLYVTPRRRRTDQRLQFPVWGSWRSWHRSSRVCRPSSNLPVPRHIHRTRLPAHHRIRLAPGGSVQLLSGSARGLLDHLGGAGLSGIHRIRRHRAATLRAHPNVVGKGVHFNAEADSLNASILGEDAVPGTPEFDLYVKQLVTEMTVKAGQKCTAIRRALVPVSAGRRRCRCRIRATEQSGRGDIRCRRRHDGTVIGYDGIDHADRTRGPWRGKPRRLGGHCRHRHRTSTGAGPRSFHGRVLVLNRDDAKESTGHGSPFQSSYTARTAVQGHTRRLTAVGERWFTGSARNDRIRNIHSGKSLAELKIGDTVVGGPRQVALADIDHFAEFTGDTFYAHDPVRLQRRTRCLFVDPAPGPVLANFGVDSLRFLTPVKAEDSLTVTLTAKTITPRSSADYGEVRWDAVVTNQDNDPVATYDVLTLVAKTRSRRELKAHDLSSSSMLRTPHRSGGFRQVLQRDPRPARQRSARTLDFTFSSSARRLTAPIQPLRRRQPGVSRSRTMQSGLKSPEIGAAGKRCRKLATGIVDMYVQEVVSVL</sequence>
<feature type="non-terminal residue" evidence="2">
    <location>
        <position position="1"/>
    </location>
</feature>
<dbReference type="InterPro" id="IPR029069">
    <property type="entry name" value="HotDog_dom_sf"/>
</dbReference>
<dbReference type="SUPFAM" id="SSF53720">
    <property type="entry name" value="ALDH-like"/>
    <property type="match status" value="1"/>
</dbReference>
<evidence type="ECO:0000256" key="1">
    <source>
        <dbReference type="SAM" id="MobiDB-lite"/>
    </source>
</evidence>
<evidence type="ECO:0000313" key="2">
    <source>
        <dbReference type="EMBL" id="CAJ0557604.1"/>
    </source>
</evidence>
<comment type="caution">
    <text evidence="2">The sequence shown here is derived from an EMBL/GenBank/DDBJ whole genome shotgun (WGS) entry which is preliminary data.</text>
</comment>
<dbReference type="AlphaFoldDB" id="A0AA36FP59"/>
<dbReference type="InterPro" id="IPR016161">
    <property type="entry name" value="Ald_DH/histidinol_DH"/>
</dbReference>
<dbReference type="SUPFAM" id="SSF54637">
    <property type="entry name" value="Thioesterase/thiol ester dehydrase-isomerase"/>
    <property type="match status" value="1"/>
</dbReference>
<feature type="compositionally biased region" description="Polar residues" evidence="1">
    <location>
        <begin position="480"/>
        <end position="493"/>
    </location>
</feature>
<dbReference type="Proteomes" id="UP001177023">
    <property type="component" value="Unassembled WGS sequence"/>
</dbReference>
<proteinExistence type="predicted"/>
<feature type="region of interest" description="Disordered" evidence="1">
    <location>
        <begin position="432"/>
        <end position="464"/>
    </location>
</feature>
<feature type="region of interest" description="Disordered" evidence="1">
    <location>
        <begin position="475"/>
        <end position="494"/>
    </location>
</feature>
<dbReference type="Gene3D" id="3.10.129.10">
    <property type="entry name" value="Hotdog Thioesterase"/>
    <property type="match status" value="1"/>
</dbReference>
<evidence type="ECO:0000313" key="3">
    <source>
        <dbReference type="Proteomes" id="UP001177023"/>
    </source>
</evidence>
<feature type="region of interest" description="Disordered" evidence="1">
    <location>
        <begin position="656"/>
        <end position="693"/>
    </location>
</feature>
<reference evidence="2" key="1">
    <citation type="submission" date="2023-06" db="EMBL/GenBank/DDBJ databases">
        <authorList>
            <person name="Delattre M."/>
        </authorList>
    </citation>
    <scope>NUCLEOTIDE SEQUENCE</scope>
    <source>
        <strain evidence="2">AF72</strain>
    </source>
</reference>
<gene>
    <name evidence="2" type="ORF">MSPICULIGERA_LOCUS362</name>
</gene>
<dbReference type="PANTHER" id="PTHR43111:SF1">
    <property type="entry name" value="ALDEHYDE DEHYDROGENASE B-RELATED"/>
    <property type="match status" value="1"/>
</dbReference>
<accession>A0AA36FP59</accession>
<dbReference type="GO" id="GO:0016491">
    <property type="term" value="F:oxidoreductase activity"/>
    <property type="evidence" value="ECO:0007669"/>
    <property type="project" value="InterPro"/>
</dbReference>
<dbReference type="EMBL" id="CATQJA010000056">
    <property type="protein sequence ID" value="CAJ0557604.1"/>
    <property type="molecule type" value="Genomic_DNA"/>
</dbReference>
<keyword evidence="3" id="KW-1185">Reference proteome</keyword>
<protein>
    <submittedName>
        <fullName evidence="2">Uncharacterized protein</fullName>
    </submittedName>
</protein>
<name>A0AA36FP59_9BILA</name>